<proteinExistence type="predicted"/>
<dbReference type="AlphaFoldDB" id="A0A4S3JVL5"/>
<name>A0A4S3JVL5_9EURO</name>
<gene>
    <name evidence="1" type="ORF">EYZ11_001071</name>
</gene>
<keyword evidence="2" id="KW-1185">Reference proteome</keyword>
<accession>A0A4S3JVL5</accession>
<sequence>MGSVNLFHSDFQTIDDMVFSLFHHILHALSQIYATREAPSFKFLSARGPEKEASTNNSRKGCVL</sequence>
<evidence type="ECO:0000313" key="2">
    <source>
        <dbReference type="Proteomes" id="UP000308092"/>
    </source>
</evidence>
<evidence type="ECO:0000313" key="1">
    <source>
        <dbReference type="EMBL" id="THC99433.1"/>
    </source>
</evidence>
<dbReference type="EMBL" id="SOSA01000018">
    <property type="protein sequence ID" value="THC99433.1"/>
    <property type="molecule type" value="Genomic_DNA"/>
</dbReference>
<reference evidence="1 2" key="1">
    <citation type="submission" date="2019-03" db="EMBL/GenBank/DDBJ databases">
        <title>The genome sequence of a newly discovered highly antifungal drug resistant Aspergillus species, Aspergillus tanneri NIH 1004.</title>
        <authorList>
            <person name="Mounaud S."/>
            <person name="Singh I."/>
            <person name="Joardar V."/>
            <person name="Pakala S."/>
            <person name="Pakala S."/>
            <person name="Venepally P."/>
            <person name="Hoover J."/>
            <person name="Nierman W."/>
            <person name="Chung J."/>
            <person name="Losada L."/>
        </authorList>
    </citation>
    <scope>NUCLEOTIDE SEQUENCE [LARGE SCALE GENOMIC DNA]</scope>
    <source>
        <strain evidence="1 2">NIH1004</strain>
    </source>
</reference>
<dbReference type="Proteomes" id="UP000308092">
    <property type="component" value="Unassembled WGS sequence"/>
</dbReference>
<comment type="caution">
    <text evidence="1">The sequence shown here is derived from an EMBL/GenBank/DDBJ whole genome shotgun (WGS) entry which is preliminary data.</text>
</comment>
<dbReference type="VEuPathDB" id="FungiDB:EYZ11_001071"/>
<organism evidence="1 2">
    <name type="scientific">Aspergillus tanneri</name>
    <dbReference type="NCBI Taxonomy" id="1220188"/>
    <lineage>
        <taxon>Eukaryota</taxon>
        <taxon>Fungi</taxon>
        <taxon>Dikarya</taxon>
        <taxon>Ascomycota</taxon>
        <taxon>Pezizomycotina</taxon>
        <taxon>Eurotiomycetes</taxon>
        <taxon>Eurotiomycetidae</taxon>
        <taxon>Eurotiales</taxon>
        <taxon>Aspergillaceae</taxon>
        <taxon>Aspergillus</taxon>
        <taxon>Aspergillus subgen. Circumdati</taxon>
    </lineage>
</organism>
<protein>
    <submittedName>
        <fullName evidence="1">Uncharacterized protein</fullName>
    </submittedName>
</protein>